<reference evidence="4" key="1">
    <citation type="submission" date="2021-06" db="EMBL/GenBank/DDBJ databases">
        <authorList>
            <consortium name="Wellcome Sanger Institute Data Sharing"/>
        </authorList>
    </citation>
    <scope>NUCLEOTIDE SEQUENCE [LARGE SCALE GENOMIC DNA]</scope>
</reference>
<evidence type="ECO:0000256" key="2">
    <source>
        <dbReference type="ARBA" id="ARBA00023157"/>
    </source>
</evidence>
<dbReference type="InterPro" id="IPR042415">
    <property type="entry name" value="CNPY"/>
</dbReference>
<dbReference type="InterPro" id="IPR008139">
    <property type="entry name" value="SaposinB_dom"/>
</dbReference>
<protein>
    <submittedName>
        <fullName evidence="4">Canopy FGF signaling regulator 1</fullName>
    </submittedName>
</protein>
<dbReference type="Pfam" id="PF11938">
    <property type="entry name" value="DUF3456"/>
    <property type="match status" value="1"/>
</dbReference>
<evidence type="ECO:0000259" key="3">
    <source>
        <dbReference type="PROSITE" id="PS50015"/>
    </source>
</evidence>
<dbReference type="PANTHER" id="PTHR13341">
    <property type="entry name" value="MIR-INTERACTING SAPOSIN-LIKE PROTEIN"/>
    <property type="match status" value="1"/>
</dbReference>
<dbReference type="Ensembl" id="ENSECRT00000008232.1">
    <property type="protein sequence ID" value="ENSECRP00000008102.1"/>
    <property type="gene ID" value="ENSECRG00000005403.1"/>
</dbReference>
<name>A0A8C4RW09_ERPCA</name>
<dbReference type="GO" id="GO:0005783">
    <property type="term" value="C:endoplasmic reticulum"/>
    <property type="evidence" value="ECO:0007669"/>
    <property type="project" value="TreeGrafter"/>
</dbReference>
<evidence type="ECO:0000256" key="1">
    <source>
        <dbReference type="ARBA" id="ARBA00007285"/>
    </source>
</evidence>
<dbReference type="Gene3D" id="1.10.225.10">
    <property type="entry name" value="Saposin-like"/>
    <property type="match status" value="1"/>
</dbReference>
<dbReference type="InterPro" id="IPR021852">
    <property type="entry name" value="DUF3456"/>
</dbReference>
<comment type="similarity">
    <text evidence="1">Belongs to the canopy family.</text>
</comment>
<reference evidence="4" key="2">
    <citation type="submission" date="2025-08" db="UniProtKB">
        <authorList>
            <consortium name="Ensembl"/>
        </authorList>
    </citation>
    <scope>IDENTIFICATION</scope>
</reference>
<evidence type="ECO:0000313" key="5">
    <source>
        <dbReference type="Proteomes" id="UP000694620"/>
    </source>
</evidence>
<dbReference type="PANTHER" id="PTHR13341:SF4">
    <property type="entry name" value="CANOPY FGF SIGNALING REGULATOR 1"/>
    <property type="match status" value="1"/>
</dbReference>
<keyword evidence="5" id="KW-1185">Reference proteome</keyword>
<accession>A0A8C4RW09</accession>
<dbReference type="GeneTree" id="ENSGT00940000161119"/>
<gene>
    <name evidence="4" type="primary">CNPY1</name>
    <name evidence="4" type="synonym">cnpy1</name>
</gene>
<reference evidence="4" key="3">
    <citation type="submission" date="2025-09" db="UniProtKB">
        <authorList>
            <consortium name="Ensembl"/>
        </authorList>
    </citation>
    <scope>IDENTIFICATION</scope>
</reference>
<dbReference type="PROSITE" id="PS50015">
    <property type="entry name" value="SAP_B"/>
    <property type="match status" value="1"/>
</dbReference>
<keyword evidence="2" id="KW-1015">Disulfide bond</keyword>
<dbReference type="AlphaFoldDB" id="A0A8C4RW09"/>
<organism evidence="4 5">
    <name type="scientific">Erpetoichthys calabaricus</name>
    <name type="common">Rope fish</name>
    <name type="synonym">Calamoichthys calabaricus</name>
    <dbReference type="NCBI Taxonomy" id="27687"/>
    <lineage>
        <taxon>Eukaryota</taxon>
        <taxon>Metazoa</taxon>
        <taxon>Chordata</taxon>
        <taxon>Craniata</taxon>
        <taxon>Vertebrata</taxon>
        <taxon>Euteleostomi</taxon>
        <taxon>Actinopterygii</taxon>
        <taxon>Polypteriformes</taxon>
        <taxon>Polypteridae</taxon>
        <taxon>Erpetoichthys</taxon>
    </lineage>
</organism>
<dbReference type="Proteomes" id="UP000694620">
    <property type="component" value="Chromosome 6"/>
</dbReference>
<evidence type="ECO:0000313" key="4">
    <source>
        <dbReference type="Ensembl" id="ENSECRP00000008102.1"/>
    </source>
</evidence>
<sequence length="220" mass="25026">MMVWILGNTNILRRHVLVVHSETYTQGSMKITSLDSCLHLTILIILLFFCQQKVEGKKDKVLYCSACKAIVDELNYLIGQVDPKKTIQVGTFRLSPDGSLQDKKVPLAKSETYLTELLEKVCGHMDDYSLYVDPETKVKSYKRFAPRGDDKSMLENFHNFQFDNGPENSKILKFACESIVEEYEDDIISLYTQEADHVADKLCSEISDLCKGELSSHAEL</sequence>
<proteinExistence type="inferred from homology"/>
<feature type="domain" description="Saposin B-type" evidence="3">
    <location>
        <begin position="60"/>
        <end position="214"/>
    </location>
</feature>